<evidence type="ECO:0000313" key="4">
    <source>
        <dbReference type="EMBL" id="GAA1857708.1"/>
    </source>
</evidence>
<dbReference type="Gene3D" id="3.40.50.720">
    <property type="entry name" value="NAD(P)-binding Rossmann-like Domain"/>
    <property type="match status" value="1"/>
</dbReference>
<accession>A0ABN2N8M1</accession>
<dbReference type="InterPro" id="IPR002347">
    <property type="entry name" value="SDR_fam"/>
</dbReference>
<dbReference type="PANTHER" id="PTHR43391">
    <property type="entry name" value="RETINOL DEHYDROGENASE-RELATED"/>
    <property type="match status" value="1"/>
</dbReference>
<evidence type="ECO:0000256" key="1">
    <source>
        <dbReference type="ARBA" id="ARBA00006484"/>
    </source>
</evidence>
<comment type="similarity">
    <text evidence="1">Belongs to the short-chain dehydrogenases/reductases (SDR) family.</text>
</comment>
<dbReference type="PROSITE" id="PS00061">
    <property type="entry name" value="ADH_SHORT"/>
    <property type="match status" value="1"/>
</dbReference>
<dbReference type="InterPro" id="IPR036291">
    <property type="entry name" value="NAD(P)-bd_dom_sf"/>
</dbReference>
<keyword evidence="5" id="KW-1185">Reference proteome</keyword>
<organism evidence="4 5">
    <name type="scientific">Pseudonocardia ailaonensis</name>
    <dbReference type="NCBI Taxonomy" id="367279"/>
    <lineage>
        <taxon>Bacteria</taxon>
        <taxon>Bacillati</taxon>
        <taxon>Actinomycetota</taxon>
        <taxon>Actinomycetes</taxon>
        <taxon>Pseudonocardiales</taxon>
        <taxon>Pseudonocardiaceae</taxon>
        <taxon>Pseudonocardia</taxon>
    </lineage>
</organism>
<dbReference type="Pfam" id="PF00106">
    <property type="entry name" value="adh_short"/>
    <property type="match status" value="1"/>
</dbReference>
<dbReference type="PANTHER" id="PTHR43391:SF14">
    <property type="entry name" value="DEHYDROGENASE_REDUCTASE SDR FAMILY PROTEIN 7-LIKE"/>
    <property type="match status" value="1"/>
</dbReference>
<reference evidence="4 5" key="1">
    <citation type="journal article" date="2019" name="Int. J. Syst. Evol. Microbiol.">
        <title>The Global Catalogue of Microorganisms (GCM) 10K type strain sequencing project: providing services to taxonomists for standard genome sequencing and annotation.</title>
        <authorList>
            <consortium name="The Broad Institute Genomics Platform"/>
            <consortium name="The Broad Institute Genome Sequencing Center for Infectious Disease"/>
            <person name="Wu L."/>
            <person name="Ma J."/>
        </authorList>
    </citation>
    <scope>NUCLEOTIDE SEQUENCE [LARGE SCALE GENOMIC DNA]</scope>
    <source>
        <strain evidence="4 5">JCM 16009</strain>
    </source>
</reference>
<proteinExistence type="inferred from homology"/>
<gene>
    <name evidence="4" type="ORF">GCM10009836_42340</name>
</gene>
<dbReference type="EMBL" id="BAAAQK010000015">
    <property type="protein sequence ID" value="GAA1857708.1"/>
    <property type="molecule type" value="Genomic_DNA"/>
</dbReference>
<keyword evidence="2" id="KW-0521">NADP</keyword>
<evidence type="ECO:0000256" key="3">
    <source>
        <dbReference type="ARBA" id="ARBA00023002"/>
    </source>
</evidence>
<evidence type="ECO:0000313" key="5">
    <source>
        <dbReference type="Proteomes" id="UP001500449"/>
    </source>
</evidence>
<name>A0ABN2N8M1_9PSEU</name>
<protein>
    <submittedName>
        <fullName evidence="4">Uncharacterized protein</fullName>
    </submittedName>
</protein>
<evidence type="ECO:0000256" key="2">
    <source>
        <dbReference type="ARBA" id="ARBA00022857"/>
    </source>
</evidence>
<dbReference type="InterPro" id="IPR020904">
    <property type="entry name" value="Sc_DH/Rdtase_CS"/>
</dbReference>
<keyword evidence="3" id="KW-0560">Oxidoreductase</keyword>
<dbReference type="Proteomes" id="UP001500449">
    <property type="component" value="Unassembled WGS sequence"/>
</dbReference>
<comment type="caution">
    <text evidence="4">The sequence shown here is derived from an EMBL/GenBank/DDBJ whole genome shotgun (WGS) entry which is preliminary data.</text>
</comment>
<dbReference type="SUPFAM" id="SSF51735">
    <property type="entry name" value="NAD(P)-binding Rossmann-fold domains"/>
    <property type="match status" value="1"/>
</dbReference>
<sequence>MDVMFWGLARPALAALPLLTRTGGRILAVTSVGGKLPAPHLLPYGAAKHAAVGFAEGLRLSRPGGEVCRSPSAYRG</sequence>